<dbReference type="OMA" id="FTRCEKT"/>
<feature type="compositionally biased region" description="Basic and acidic residues" evidence="2">
    <location>
        <begin position="11"/>
        <end position="68"/>
    </location>
</feature>
<evidence type="ECO:0000313" key="5">
    <source>
        <dbReference type="Proteomes" id="UP000039865"/>
    </source>
</evidence>
<dbReference type="GO" id="GO:0005930">
    <property type="term" value="C:axoneme"/>
    <property type="evidence" value="ECO:0007669"/>
    <property type="project" value="TreeGrafter"/>
</dbReference>
<protein>
    <recommendedName>
        <fullName evidence="3">IC97/Casc1 N-terminal domain-containing protein</fullName>
    </recommendedName>
</protein>
<keyword evidence="5" id="KW-1185">Reference proteome</keyword>
<evidence type="ECO:0000256" key="2">
    <source>
        <dbReference type="SAM" id="MobiDB-lite"/>
    </source>
</evidence>
<dbReference type="PANTHER" id="PTHR20929">
    <property type="entry name" value="LUNG ADENOMA SUSCEPTIBILITY 1-RELATED"/>
    <property type="match status" value="1"/>
</dbReference>
<dbReference type="GO" id="GO:0008017">
    <property type="term" value="F:microtubule binding"/>
    <property type="evidence" value="ECO:0007669"/>
    <property type="project" value="TreeGrafter"/>
</dbReference>
<feature type="compositionally biased region" description="Basic residues" evidence="2">
    <location>
        <begin position="1"/>
        <end position="10"/>
    </location>
</feature>
<dbReference type="EMBL" id="CCKQ01018747">
    <property type="protein sequence ID" value="CDW90727.1"/>
    <property type="molecule type" value="Genomic_DNA"/>
</dbReference>
<dbReference type="AlphaFoldDB" id="A0A078BBU5"/>
<name>A0A078BBU5_STYLE</name>
<evidence type="ECO:0000259" key="3">
    <source>
        <dbReference type="Pfam" id="PF15927"/>
    </source>
</evidence>
<organism evidence="4 5">
    <name type="scientific">Stylonychia lemnae</name>
    <name type="common">Ciliate</name>
    <dbReference type="NCBI Taxonomy" id="5949"/>
    <lineage>
        <taxon>Eukaryota</taxon>
        <taxon>Sar</taxon>
        <taxon>Alveolata</taxon>
        <taxon>Ciliophora</taxon>
        <taxon>Intramacronucleata</taxon>
        <taxon>Spirotrichea</taxon>
        <taxon>Stichotrichia</taxon>
        <taxon>Sporadotrichida</taxon>
        <taxon>Oxytrichidae</taxon>
        <taxon>Stylonychinae</taxon>
        <taxon>Stylonychia</taxon>
    </lineage>
</organism>
<reference evidence="4 5" key="1">
    <citation type="submission" date="2014-06" db="EMBL/GenBank/DDBJ databases">
        <authorList>
            <person name="Swart Estienne"/>
        </authorList>
    </citation>
    <scope>NUCLEOTIDE SEQUENCE [LARGE SCALE GENOMIC DNA]</scope>
    <source>
        <strain evidence="4 5">130c</strain>
    </source>
</reference>
<evidence type="ECO:0000313" key="4">
    <source>
        <dbReference type="EMBL" id="CDW90727.1"/>
    </source>
</evidence>
<sequence length="626" mass="74612">MPPKKAKKTKKQIEEEKKKLEEEKRIQEELDRKRAEEDEKKRSIEEEKRRIEEEKRRQEEEKRLDEEKEQFYQRDGIMMENRVTAQKGKKKDLDEKYLLCDPLPDPENERDLTTFITMWAEQRDKTISECIERCQISEEVIRTMQNIYGNAMANYNYNKVEWCHTYMNEMRRMIFQKYDQVSSHILDYIEEHTRYTKEELLEQQQKNTNNTNKRGDQGQKSEFLLKAQTKDIKFGIYGSVSGKNQTHKYTDIGTLQLKVPRQHANQQIIIRAVWTSFDYVTGRNYYPDIVVGGVADFRLFQYPEGPRQAMKWTMRNVFSVNDRLRNIPYPDPTTQIQSDPIAITYNLPDYVFTTENDDVKVGVWDEKEETWQTELIDDLQYDRTARKLEFTTRKLAQMAYLQSRCTDYPYKKWKLRCIENQKAILDIETKRLTLTFEIGPEYLMLIEKTDPEFRELVDRKFEPGYLLMELSKCGVHLMPVDDDAKLGGIHLKDRQAEERAILDVATSIRALAIRSSKWNKSLDPENIVLKIRDNLEFDREFYEDHEPDWKYCMWWPNKCAFVNVSDAQDHCDASLKAGHETHGILNIVIHGHFHEEVLERSHQYGYIDFIDTVRKTLRLTRIIAFT</sequence>
<accession>A0A078BBU5</accession>
<gene>
    <name evidence="4" type="primary">Contig18628.g19793</name>
    <name evidence="4" type="ORF">STYLEM_19873</name>
</gene>
<dbReference type="InterPro" id="IPR023247">
    <property type="entry name" value="IC97/Dnai7-like"/>
</dbReference>
<dbReference type="Proteomes" id="UP000039865">
    <property type="component" value="Unassembled WGS sequence"/>
</dbReference>
<dbReference type="PANTHER" id="PTHR20929:SF11">
    <property type="entry name" value="DYNEIN AXONEMAL INTERMEDIATE CHAIN 7"/>
    <property type="match status" value="1"/>
</dbReference>
<dbReference type="Pfam" id="PF15927">
    <property type="entry name" value="Casc1_N"/>
    <property type="match status" value="1"/>
</dbReference>
<proteinExistence type="inferred from homology"/>
<dbReference type="OrthoDB" id="297923at2759"/>
<dbReference type="InParanoid" id="A0A078BBU5"/>
<feature type="domain" description="IC97/Casc1 N-terminal" evidence="3">
    <location>
        <begin position="26"/>
        <end position="206"/>
    </location>
</feature>
<feature type="region of interest" description="Disordered" evidence="2">
    <location>
        <begin position="1"/>
        <end position="68"/>
    </location>
</feature>
<comment type="similarity">
    <text evidence="1">Belongs to the DNAI7 family.</text>
</comment>
<dbReference type="GO" id="GO:0048487">
    <property type="term" value="F:beta-tubulin binding"/>
    <property type="evidence" value="ECO:0007669"/>
    <property type="project" value="TreeGrafter"/>
</dbReference>
<evidence type="ECO:0000256" key="1">
    <source>
        <dbReference type="ARBA" id="ARBA00024332"/>
    </source>
</evidence>
<dbReference type="InterPro" id="IPR031826">
    <property type="entry name" value="IC97/Casc1_N"/>
</dbReference>